<accession>A0A9D1E1V0</accession>
<dbReference type="Proteomes" id="UP000886744">
    <property type="component" value="Unassembled WGS sequence"/>
</dbReference>
<dbReference type="GO" id="GO:0008932">
    <property type="term" value="F:lytic endotransglycosylase activity"/>
    <property type="evidence" value="ECO:0007669"/>
    <property type="project" value="UniProtKB-UniRule"/>
</dbReference>
<evidence type="ECO:0000313" key="9">
    <source>
        <dbReference type="Proteomes" id="UP000886744"/>
    </source>
</evidence>
<dbReference type="GO" id="GO:0005886">
    <property type="term" value="C:plasma membrane"/>
    <property type="evidence" value="ECO:0007669"/>
    <property type="project" value="UniProtKB-UniRule"/>
</dbReference>
<comment type="caution">
    <text evidence="8">The sequence shown here is derived from an EMBL/GenBank/DDBJ whole genome shotgun (WGS) entry which is preliminary data.</text>
</comment>
<evidence type="ECO:0000256" key="5">
    <source>
        <dbReference type="ARBA" id="ARBA00023239"/>
    </source>
</evidence>
<evidence type="ECO:0000256" key="4">
    <source>
        <dbReference type="ARBA" id="ARBA00023136"/>
    </source>
</evidence>
<evidence type="ECO:0000256" key="3">
    <source>
        <dbReference type="ARBA" id="ARBA00022989"/>
    </source>
</evidence>
<keyword evidence="2 7" id="KW-0812">Transmembrane</keyword>
<keyword evidence="3 7" id="KW-1133">Transmembrane helix</keyword>
<dbReference type="HAMAP" id="MF_02065">
    <property type="entry name" value="MltG"/>
    <property type="match status" value="1"/>
</dbReference>
<dbReference type="PANTHER" id="PTHR30518:SF2">
    <property type="entry name" value="ENDOLYTIC MUREIN TRANSGLYCOSYLASE"/>
    <property type="match status" value="1"/>
</dbReference>
<protein>
    <recommendedName>
        <fullName evidence="7">Endolytic murein transglycosylase</fullName>
        <ecNumber evidence="7">4.2.2.29</ecNumber>
    </recommendedName>
    <alternativeName>
        <fullName evidence="7">Peptidoglycan lytic transglycosylase</fullName>
    </alternativeName>
    <alternativeName>
        <fullName evidence="7">Peptidoglycan polymerization terminase</fullName>
    </alternativeName>
</protein>
<evidence type="ECO:0000313" key="8">
    <source>
        <dbReference type="EMBL" id="HIR63269.1"/>
    </source>
</evidence>
<gene>
    <name evidence="7 8" type="primary">mltG</name>
    <name evidence="8" type="ORF">IAC94_07090</name>
</gene>
<dbReference type="Gene3D" id="3.30.1490.480">
    <property type="entry name" value="Endolytic murein transglycosylase"/>
    <property type="match status" value="1"/>
</dbReference>
<keyword evidence="4 7" id="KW-0472">Membrane</keyword>
<evidence type="ECO:0000256" key="2">
    <source>
        <dbReference type="ARBA" id="ARBA00022692"/>
    </source>
</evidence>
<reference evidence="8" key="1">
    <citation type="submission" date="2020-10" db="EMBL/GenBank/DDBJ databases">
        <authorList>
            <person name="Gilroy R."/>
        </authorList>
    </citation>
    <scope>NUCLEOTIDE SEQUENCE</scope>
    <source>
        <strain evidence="8">ChiHjej13B12-12457</strain>
    </source>
</reference>
<comment type="similarity">
    <text evidence="7">Belongs to the transglycosylase MltG family.</text>
</comment>
<feature type="site" description="Important for catalytic activity" evidence="7">
    <location>
        <position position="216"/>
    </location>
</feature>
<name>A0A9D1E1V0_9BACT</name>
<comment type="function">
    <text evidence="7">Functions as a peptidoglycan terminase that cleaves nascent peptidoglycan strands endolytically to terminate their elongation.</text>
</comment>
<proteinExistence type="inferred from homology"/>
<dbReference type="EC" id="4.2.2.29" evidence="7"/>
<comment type="catalytic activity">
    <reaction evidence="7">
        <text>a peptidoglycan chain = a peptidoglycan chain with N-acetyl-1,6-anhydromuramyl-[peptide] at the reducing end + a peptidoglycan chain with N-acetylglucosamine at the non-reducing end.</text>
        <dbReference type="EC" id="4.2.2.29"/>
    </reaction>
</comment>
<organism evidence="8 9">
    <name type="scientific">Candidatus Coprenecus avistercoris</name>
    <dbReference type="NCBI Taxonomy" id="2840730"/>
    <lineage>
        <taxon>Bacteria</taxon>
        <taxon>Pseudomonadati</taxon>
        <taxon>Bacteroidota</taxon>
        <taxon>Bacteroidia</taxon>
        <taxon>Bacteroidales</taxon>
        <taxon>Rikenellaceae</taxon>
        <taxon>Rikenellaceae incertae sedis</taxon>
        <taxon>Candidatus Coprenecus</taxon>
    </lineage>
</organism>
<keyword evidence="6 7" id="KW-0961">Cell wall biogenesis/degradation</keyword>
<keyword evidence="1 7" id="KW-1003">Cell membrane</keyword>
<dbReference type="CDD" id="cd08010">
    <property type="entry name" value="MltG_like"/>
    <property type="match status" value="1"/>
</dbReference>
<dbReference type="GO" id="GO:0071555">
    <property type="term" value="P:cell wall organization"/>
    <property type="evidence" value="ECO:0007669"/>
    <property type="project" value="UniProtKB-KW"/>
</dbReference>
<reference evidence="8" key="2">
    <citation type="journal article" date="2021" name="PeerJ">
        <title>Extensive microbial diversity within the chicken gut microbiome revealed by metagenomics and culture.</title>
        <authorList>
            <person name="Gilroy R."/>
            <person name="Ravi A."/>
            <person name="Getino M."/>
            <person name="Pursley I."/>
            <person name="Horton D.L."/>
            <person name="Alikhan N.F."/>
            <person name="Baker D."/>
            <person name="Gharbi K."/>
            <person name="Hall N."/>
            <person name="Watson M."/>
            <person name="Adriaenssens E.M."/>
            <person name="Foster-Nyarko E."/>
            <person name="Jarju S."/>
            <person name="Secka A."/>
            <person name="Antonio M."/>
            <person name="Oren A."/>
            <person name="Chaudhuri R.R."/>
            <person name="La Ragione R."/>
            <person name="Hildebrand F."/>
            <person name="Pallen M.J."/>
        </authorList>
    </citation>
    <scope>NUCLEOTIDE SEQUENCE</scope>
    <source>
        <strain evidence="8">ChiHjej13B12-12457</strain>
    </source>
</reference>
<dbReference type="InterPro" id="IPR003770">
    <property type="entry name" value="MLTG-like"/>
</dbReference>
<dbReference type="EMBL" id="DVHI01000084">
    <property type="protein sequence ID" value="HIR63269.1"/>
    <property type="molecule type" value="Genomic_DNA"/>
</dbReference>
<keyword evidence="5 7" id="KW-0456">Lyase</keyword>
<dbReference type="GO" id="GO:0009252">
    <property type="term" value="P:peptidoglycan biosynthetic process"/>
    <property type="evidence" value="ECO:0007669"/>
    <property type="project" value="UniProtKB-UniRule"/>
</dbReference>
<dbReference type="Gene3D" id="3.30.160.60">
    <property type="entry name" value="Classic Zinc Finger"/>
    <property type="match status" value="1"/>
</dbReference>
<evidence type="ECO:0000256" key="6">
    <source>
        <dbReference type="ARBA" id="ARBA00023316"/>
    </source>
</evidence>
<dbReference type="PANTHER" id="PTHR30518">
    <property type="entry name" value="ENDOLYTIC MUREIN TRANSGLYCOSYLASE"/>
    <property type="match status" value="1"/>
</dbReference>
<dbReference type="Pfam" id="PF02618">
    <property type="entry name" value="YceG"/>
    <property type="match status" value="1"/>
</dbReference>
<sequence length="349" mass="39457">MNRRTLIIAAAAAAVIIAAFGLNWYITYKKPNTVQEGVILIYRDATYQAVEDSIKASGTIKNLKSLERAARKRDLASHFEPGRYVIEPGMSNQYIIRMIANGWQTPAKVTLRGYIKTIDRLAAFLGRNFEADSAAFATALKDTAMIDSLGFRPETFIGMFIPNTYEFYWTSSPESVIKRFQKEYDTFWNGRRDRLAKEIGLDRNEVMTLASIVIGETNNAGEMPKIAGVYMNRLHRGMRLQACPTVIYAHLDTEPGLRRLLHRHLQIDSPYNTYRIKGLPPGPIAIPTVTAIDAVLNYEKSNYLYFCAKPEFDGTHNFASTYSQHKANSRAYNKAFREREASRKASNAA</sequence>
<evidence type="ECO:0000256" key="1">
    <source>
        <dbReference type="ARBA" id="ARBA00022475"/>
    </source>
</evidence>
<evidence type="ECO:0000256" key="7">
    <source>
        <dbReference type="HAMAP-Rule" id="MF_02065"/>
    </source>
</evidence>
<dbReference type="AlphaFoldDB" id="A0A9D1E1V0"/>
<dbReference type="NCBIfam" id="TIGR00247">
    <property type="entry name" value="endolytic transglycosylase MltG"/>
    <property type="match status" value="1"/>
</dbReference>